<feature type="disulfide bond" evidence="17">
    <location>
        <begin position="409"/>
        <end position="417"/>
    </location>
</feature>
<evidence type="ECO:0000256" key="14">
    <source>
        <dbReference type="ARBA" id="ARBA00043691"/>
    </source>
</evidence>
<dbReference type="OrthoDB" id="6509975at2759"/>
<evidence type="ECO:0000256" key="4">
    <source>
        <dbReference type="ARBA" id="ARBA00013040"/>
    </source>
</evidence>
<evidence type="ECO:0000256" key="3">
    <source>
        <dbReference type="ARBA" id="ARBA00012976"/>
    </source>
</evidence>
<feature type="chain" id="PRO_5014559435" description="Multiple inositol polyphosphate phosphatase 1" evidence="18">
    <location>
        <begin position="21"/>
        <end position="444"/>
    </location>
</feature>
<dbReference type="AlphaFoldDB" id="A0A2J7RDK4"/>
<evidence type="ECO:0000313" key="20">
    <source>
        <dbReference type="Proteomes" id="UP000235965"/>
    </source>
</evidence>
<dbReference type="Gene3D" id="3.40.50.1240">
    <property type="entry name" value="Phosphoglycerate mutase-like"/>
    <property type="match status" value="1"/>
</dbReference>
<evidence type="ECO:0000256" key="10">
    <source>
        <dbReference type="ARBA" id="ARBA00023180"/>
    </source>
</evidence>
<evidence type="ECO:0000313" key="19">
    <source>
        <dbReference type="EMBL" id="PNF38911.1"/>
    </source>
</evidence>
<evidence type="ECO:0000256" key="6">
    <source>
        <dbReference type="ARBA" id="ARBA00022475"/>
    </source>
</evidence>
<reference evidence="19 20" key="1">
    <citation type="submission" date="2017-12" db="EMBL/GenBank/DDBJ databases">
        <title>Hemimetabolous genomes reveal molecular basis of termite eusociality.</title>
        <authorList>
            <person name="Harrison M.C."/>
            <person name="Jongepier E."/>
            <person name="Robertson H.M."/>
            <person name="Arning N."/>
            <person name="Bitard-Feildel T."/>
            <person name="Chao H."/>
            <person name="Childers C.P."/>
            <person name="Dinh H."/>
            <person name="Doddapaneni H."/>
            <person name="Dugan S."/>
            <person name="Gowin J."/>
            <person name="Greiner C."/>
            <person name="Han Y."/>
            <person name="Hu H."/>
            <person name="Hughes D.S.T."/>
            <person name="Huylmans A.-K."/>
            <person name="Kemena C."/>
            <person name="Kremer L.P.M."/>
            <person name="Lee S.L."/>
            <person name="Lopez-Ezquerra A."/>
            <person name="Mallet L."/>
            <person name="Monroy-Kuhn J.M."/>
            <person name="Moser A."/>
            <person name="Murali S.C."/>
            <person name="Muzny D.M."/>
            <person name="Otani S."/>
            <person name="Piulachs M.-D."/>
            <person name="Poelchau M."/>
            <person name="Qu J."/>
            <person name="Schaub F."/>
            <person name="Wada-Katsumata A."/>
            <person name="Worley K.C."/>
            <person name="Xie Q."/>
            <person name="Ylla G."/>
            <person name="Poulsen M."/>
            <person name="Gibbs R.A."/>
            <person name="Schal C."/>
            <person name="Richards S."/>
            <person name="Belles X."/>
            <person name="Korb J."/>
            <person name="Bornberg-Bauer E."/>
        </authorList>
    </citation>
    <scope>NUCLEOTIDE SEQUENCE [LARGE SCALE GENOMIC DNA]</scope>
    <source>
        <tissue evidence="19">Whole body</tissue>
    </source>
</reference>
<dbReference type="PANTHER" id="PTHR20963">
    <property type="entry name" value="MULTIPLE INOSITOL POLYPHOSPHATE PHOSPHATASE-RELATED"/>
    <property type="match status" value="1"/>
</dbReference>
<dbReference type="EC" id="3.1.3.80" evidence="3"/>
<evidence type="ECO:0000256" key="7">
    <source>
        <dbReference type="ARBA" id="ARBA00022729"/>
    </source>
</evidence>
<evidence type="ECO:0000256" key="17">
    <source>
        <dbReference type="PIRSR" id="PIRSR000894-2"/>
    </source>
</evidence>
<dbReference type="EC" id="3.1.3.62" evidence="4"/>
<evidence type="ECO:0000256" key="2">
    <source>
        <dbReference type="ARBA" id="ARBA00008422"/>
    </source>
</evidence>
<evidence type="ECO:0000256" key="5">
    <source>
        <dbReference type="ARBA" id="ARBA00018097"/>
    </source>
</evidence>
<dbReference type="PANTHER" id="PTHR20963:SF8">
    <property type="entry name" value="MULTIPLE INOSITOL POLYPHOSPHATE PHOSPHATASE 1"/>
    <property type="match status" value="1"/>
</dbReference>
<dbReference type="EMBL" id="NEVH01005288">
    <property type="protein sequence ID" value="PNF38910.1"/>
    <property type="molecule type" value="Genomic_DNA"/>
</dbReference>
<keyword evidence="6" id="KW-1003">Cell membrane</keyword>
<keyword evidence="7 18" id="KW-0732">Signal</keyword>
<comment type="catalytic activity">
    <reaction evidence="15">
        <text>(2R)-2,3-bisphosphoglycerate + H2O = (2R)-2-phosphoglycerate + phosphate</text>
        <dbReference type="Rhea" id="RHEA:27381"/>
        <dbReference type="ChEBI" id="CHEBI:15377"/>
        <dbReference type="ChEBI" id="CHEBI:43474"/>
        <dbReference type="ChEBI" id="CHEBI:58248"/>
        <dbReference type="ChEBI" id="CHEBI:58289"/>
        <dbReference type="EC" id="3.1.3.80"/>
    </reaction>
    <physiologicalReaction direction="left-to-right" evidence="15">
        <dbReference type="Rhea" id="RHEA:27382"/>
    </physiologicalReaction>
</comment>
<proteinExistence type="inferred from homology"/>
<keyword evidence="20" id="KW-1185">Reference proteome</keyword>
<evidence type="ECO:0000256" key="12">
    <source>
        <dbReference type="ARBA" id="ARBA00043668"/>
    </source>
</evidence>
<dbReference type="GO" id="GO:0005886">
    <property type="term" value="C:plasma membrane"/>
    <property type="evidence" value="ECO:0007669"/>
    <property type="project" value="UniProtKB-SubCell"/>
</dbReference>
<gene>
    <name evidence="19" type="primary">Mipp1_15</name>
    <name evidence="19" type="ORF">B7P43_G07446</name>
</gene>
<accession>A0A2J7RDK4</accession>
<dbReference type="GO" id="GO:0052745">
    <property type="term" value="F:inositol phosphate phosphatase activity"/>
    <property type="evidence" value="ECO:0007669"/>
    <property type="project" value="TreeGrafter"/>
</dbReference>
<keyword evidence="9" id="KW-0472">Membrane</keyword>
<evidence type="ECO:0000256" key="9">
    <source>
        <dbReference type="ARBA" id="ARBA00023136"/>
    </source>
</evidence>
<evidence type="ECO:0000256" key="16">
    <source>
        <dbReference type="PIRSR" id="PIRSR000894-1"/>
    </source>
</evidence>
<sequence length="444" mass="51241">MMHLFILWAILLGPLVTVKADSCYAQSSNPYVLFSTYTPYEFVHGNAEDPVYIPQCQPVQFWILSRHGTRYTDAIGINDMWSLICLRDEIITNIKNGRGRLCAQDVDNLKKWTPQVVQTLSMNLTPQGYKDAYNMAQRFKSRFPTLLNQSYSPDKFEVRFTNTQRTTLTSFAFIDGIFGSTAHVILPKPISDDPVLRPSNYCDDWKNVVRDNPDTTKEYSTFKKGPEMNVVIQSVSNRLGFTSSISYDNLSKMYTICRFEKAWHVDSVSPWCAAFSEDELKVLEYKEDLSAYYKHGYGSDLNKKVGCVLVKDFLDRFSKLENGETQPSGVFYFSHDTDIQLFFTSLGVGKDRINITHSNYATMARRNWRTSLLTPFASNFAAIFFKCDRGEPFRVQFRLQEKLLRLKGCPHNRWGLCDWSVIKKKYGYISDTCDLSFCFKEMTE</sequence>
<keyword evidence="17" id="KW-1015">Disulfide bond</keyword>
<dbReference type="SUPFAM" id="SSF53254">
    <property type="entry name" value="Phosphoglycerate mutase-like"/>
    <property type="match status" value="1"/>
</dbReference>
<dbReference type="GO" id="GO:0034417">
    <property type="term" value="F:bisphosphoglycerate 3-phosphatase activity"/>
    <property type="evidence" value="ECO:0007669"/>
    <property type="project" value="UniProtKB-EC"/>
</dbReference>
<evidence type="ECO:0000256" key="15">
    <source>
        <dbReference type="ARBA" id="ARBA00043832"/>
    </source>
</evidence>
<keyword evidence="8" id="KW-0378">Hydrolase</keyword>
<dbReference type="InterPro" id="IPR000560">
    <property type="entry name" value="His_Pase_clade-2"/>
</dbReference>
<dbReference type="Pfam" id="PF00328">
    <property type="entry name" value="His_Phos_2"/>
    <property type="match status" value="1"/>
</dbReference>
<feature type="disulfide bond" evidence="17">
    <location>
        <begin position="257"/>
        <end position="272"/>
    </location>
</feature>
<comment type="similarity">
    <text evidence="2">Belongs to the histidine acid phosphatase family. MINPP1 subfamily.</text>
</comment>
<comment type="caution">
    <text evidence="19">The sequence shown here is derived from an EMBL/GenBank/DDBJ whole genome shotgun (WGS) entry which is preliminary data.</text>
</comment>
<dbReference type="InterPro" id="IPR029033">
    <property type="entry name" value="His_PPase_superfam"/>
</dbReference>
<name>A0A2J7RDK4_9NEOP</name>
<comment type="subcellular location">
    <subcellularLocation>
        <location evidence="1">Cell membrane</location>
    </subcellularLocation>
</comment>
<evidence type="ECO:0000256" key="13">
    <source>
        <dbReference type="ARBA" id="ARBA00043671"/>
    </source>
</evidence>
<evidence type="ECO:0000256" key="8">
    <source>
        <dbReference type="ARBA" id="ARBA00022801"/>
    </source>
</evidence>
<feature type="active site" description="Nucleophile" evidence="16">
    <location>
        <position position="67"/>
    </location>
</feature>
<evidence type="ECO:0000256" key="11">
    <source>
        <dbReference type="ARBA" id="ARBA00031642"/>
    </source>
</evidence>
<dbReference type="GO" id="GO:0003993">
    <property type="term" value="F:acid phosphatase activity"/>
    <property type="evidence" value="ECO:0007669"/>
    <property type="project" value="TreeGrafter"/>
</dbReference>
<feature type="disulfide bond" evidence="17">
    <location>
        <begin position="56"/>
        <end position="387"/>
    </location>
</feature>
<comment type="catalytic activity">
    <reaction evidence="14">
        <text>1D-myo-inositol hexakisphosphate + H2O = 1D-myo-inositol 1,2,4,5,6-pentakisphosphate + phosphate</text>
        <dbReference type="Rhea" id="RHEA:16989"/>
        <dbReference type="ChEBI" id="CHEBI:15377"/>
        <dbReference type="ChEBI" id="CHEBI:43474"/>
        <dbReference type="ChEBI" id="CHEBI:57798"/>
        <dbReference type="ChEBI" id="CHEBI:58130"/>
        <dbReference type="EC" id="3.1.3.62"/>
    </reaction>
    <physiologicalReaction direction="left-to-right" evidence="14">
        <dbReference type="Rhea" id="RHEA:16990"/>
    </physiologicalReaction>
</comment>
<dbReference type="CDD" id="cd07061">
    <property type="entry name" value="HP_HAP_like"/>
    <property type="match status" value="1"/>
</dbReference>
<keyword evidence="10" id="KW-0325">Glycoprotein</keyword>
<dbReference type="EMBL" id="NEVH01005288">
    <property type="protein sequence ID" value="PNF38911.1"/>
    <property type="molecule type" value="Genomic_DNA"/>
</dbReference>
<feature type="signal peptide" evidence="18">
    <location>
        <begin position="1"/>
        <end position="20"/>
    </location>
</feature>
<evidence type="ECO:0000256" key="1">
    <source>
        <dbReference type="ARBA" id="ARBA00004236"/>
    </source>
</evidence>
<comment type="catalytic activity">
    <reaction evidence="13">
        <text>1D-myo-inositol 1,2,4,5,6-pentakisphosphate + H2O = 1D-myo-inositol 1,2,5,6-tetrakisphosphate + phosphate</text>
        <dbReference type="Rhea" id="RHEA:77115"/>
        <dbReference type="ChEBI" id="CHEBI:15377"/>
        <dbReference type="ChEBI" id="CHEBI:43474"/>
        <dbReference type="ChEBI" id="CHEBI:57798"/>
        <dbReference type="ChEBI" id="CHEBI:195535"/>
        <dbReference type="EC" id="3.1.3.62"/>
    </reaction>
    <physiologicalReaction direction="left-to-right" evidence="13">
        <dbReference type="Rhea" id="RHEA:77116"/>
    </physiologicalReaction>
</comment>
<feature type="active site" description="Proton donor" evidence="16">
    <location>
        <position position="336"/>
    </location>
</feature>
<comment type="catalytic activity">
    <reaction evidence="12">
        <text>1D-myo-inositol 1,2,5,6-tetrakisphosphate + H2O = 1D-myo-inositol 1,2,6-trisphosphate + phosphate</text>
        <dbReference type="Rhea" id="RHEA:77119"/>
        <dbReference type="ChEBI" id="CHEBI:15377"/>
        <dbReference type="ChEBI" id="CHEBI:43474"/>
        <dbReference type="ChEBI" id="CHEBI:195535"/>
        <dbReference type="ChEBI" id="CHEBI:195537"/>
        <dbReference type="EC" id="3.1.3.62"/>
    </reaction>
    <physiologicalReaction direction="left-to-right" evidence="12">
        <dbReference type="Rhea" id="RHEA:77120"/>
    </physiologicalReaction>
</comment>
<protein>
    <recommendedName>
        <fullName evidence="5">Multiple inositol polyphosphate phosphatase 1</fullName>
        <ecNumber evidence="4">3.1.3.62</ecNumber>
        <ecNumber evidence="3">3.1.3.80</ecNumber>
    </recommendedName>
    <alternativeName>
        <fullName evidence="11">2,3-bisphosphoglycerate 3-phosphatase</fullName>
    </alternativeName>
</protein>
<dbReference type="PIRSF" id="PIRSF000894">
    <property type="entry name" value="Acid_phosphatase"/>
    <property type="match status" value="1"/>
</dbReference>
<evidence type="ECO:0000256" key="18">
    <source>
        <dbReference type="SAM" id="SignalP"/>
    </source>
</evidence>
<dbReference type="Proteomes" id="UP000235965">
    <property type="component" value="Unassembled WGS sequence"/>
</dbReference>
<dbReference type="FunFam" id="3.40.50.1240:FF:000014">
    <property type="entry name" value="Multiple inositol polyphosphate phosphatase 1"/>
    <property type="match status" value="1"/>
</dbReference>
<organism evidence="19 20">
    <name type="scientific">Cryptotermes secundus</name>
    <dbReference type="NCBI Taxonomy" id="105785"/>
    <lineage>
        <taxon>Eukaryota</taxon>
        <taxon>Metazoa</taxon>
        <taxon>Ecdysozoa</taxon>
        <taxon>Arthropoda</taxon>
        <taxon>Hexapoda</taxon>
        <taxon>Insecta</taxon>
        <taxon>Pterygota</taxon>
        <taxon>Neoptera</taxon>
        <taxon>Polyneoptera</taxon>
        <taxon>Dictyoptera</taxon>
        <taxon>Blattodea</taxon>
        <taxon>Blattoidea</taxon>
        <taxon>Termitoidae</taxon>
        <taxon>Kalotermitidae</taxon>
        <taxon>Cryptotermitinae</taxon>
        <taxon>Cryptotermes</taxon>
    </lineage>
</organism>
<dbReference type="InterPro" id="IPR016274">
    <property type="entry name" value="Histidine_acid_Pase_euk"/>
</dbReference>